<dbReference type="CDD" id="cd22157">
    <property type="entry name" value="F-box_AtFBW1-like"/>
    <property type="match status" value="1"/>
</dbReference>
<dbReference type="Pfam" id="PF03478">
    <property type="entry name" value="Beta-prop_KIB1-4"/>
    <property type="match status" value="1"/>
</dbReference>
<reference evidence="5" key="1">
    <citation type="submission" date="2025-08" db="UniProtKB">
        <authorList>
            <consortium name="RefSeq"/>
        </authorList>
    </citation>
    <scope>IDENTIFICATION</scope>
</reference>
<evidence type="ECO:0000259" key="3">
    <source>
        <dbReference type="PROSITE" id="PS50181"/>
    </source>
</evidence>
<organism evidence="4 5">
    <name type="scientific">Nelumbo nucifera</name>
    <name type="common">Sacred lotus</name>
    <dbReference type="NCBI Taxonomy" id="4432"/>
    <lineage>
        <taxon>Eukaryota</taxon>
        <taxon>Viridiplantae</taxon>
        <taxon>Streptophyta</taxon>
        <taxon>Embryophyta</taxon>
        <taxon>Tracheophyta</taxon>
        <taxon>Spermatophyta</taxon>
        <taxon>Magnoliopsida</taxon>
        <taxon>Proteales</taxon>
        <taxon>Nelumbonaceae</taxon>
        <taxon>Nelumbo</taxon>
    </lineage>
</organism>
<evidence type="ECO:0000313" key="5">
    <source>
        <dbReference type="RefSeq" id="XP_010261681.1"/>
    </source>
</evidence>
<dbReference type="GO" id="GO:0004842">
    <property type="term" value="F:ubiquitin-protein transferase activity"/>
    <property type="evidence" value="ECO:0000318"/>
    <property type="project" value="GO_Central"/>
</dbReference>
<evidence type="ECO:0000256" key="1">
    <source>
        <dbReference type="ARBA" id="ARBA00022737"/>
    </source>
</evidence>
<dbReference type="PROSITE" id="PS50181">
    <property type="entry name" value="FBOX"/>
    <property type="match status" value="1"/>
</dbReference>
<dbReference type="SUPFAM" id="SSF50965">
    <property type="entry name" value="Galactose oxidase, central domain"/>
    <property type="match status" value="1"/>
</dbReference>
<protein>
    <submittedName>
        <fullName evidence="5">F-box only protein 13-like isoform X1</fullName>
    </submittedName>
</protein>
<feature type="transmembrane region" description="Helical" evidence="2">
    <location>
        <begin position="12"/>
        <end position="31"/>
    </location>
</feature>
<proteinExistence type="predicted"/>
<name>A0A1U8AHW3_NELNU</name>
<evidence type="ECO:0000313" key="4">
    <source>
        <dbReference type="Proteomes" id="UP000189703"/>
    </source>
</evidence>
<dbReference type="RefSeq" id="XP_010261681.1">
    <property type="nucleotide sequence ID" value="XM_010263379.2"/>
</dbReference>
<dbReference type="InterPro" id="IPR036047">
    <property type="entry name" value="F-box-like_dom_sf"/>
</dbReference>
<dbReference type="OMA" id="EWARCGG"/>
<dbReference type="KEGG" id="nnu:104600455"/>
<dbReference type="InterPro" id="IPR001810">
    <property type="entry name" value="F-box_dom"/>
</dbReference>
<keyword evidence="2" id="KW-0812">Transmembrane</keyword>
<dbReference type="Gene3D" id="2.120.10.80">
    <property type="entry name" value="Kelch-type beta propeller"/>
    <property type="match status" value="1"/>
</dbReference>
<dbReference type="InterPro" id="IPR050796">
    <property type="entry name" value="SCF_F-box_component"/>
</dbReference>
<dbReference type="AlphaFoldDB" id="A0A1U8AHW3"/>
<dbReference type="InterPro" id="IPR011043">
    <property type="entry name" value="Gal_Oxase/kelch_b-propeller"/>
</dbReference>
<dbReference type="SMART" id="SM00256">
    <property type="entry name" value="FBOX"/>
    <property type="match status" value="1"/>
</dbReference>
<dbReference type="Pfam" id="PF00646">
    <property type="entry name" value="F-box"/>
    <property type="match status" value="1"/>
</dbReference>
<accession>A0A1U8AHW3</accession>
<dbReference type="GO" id="GO:0031146">
    <property type="term" value="P:SCF-dependent proteasomal ubiquitin-dependent protein catabolic process"/>
    <property type="evidence" value="ECO:0000318"/>
    <property type="project" value="GO_Central"/>
</dbReference>
<dbReference type="PANTHER" id="PTHR31672">
    <property type="entry name" value="BNACNNG10540D PROTEIN"/>
    <property type="match status" value="1"/>
</dbReference>
<keyword evidence="2" id="KW-1133">Transmembrane helix</keyword>
<dbReference type="OrthoDB" id="2095648at2759"/>
<keyword evidence="4" id="KW-1185">Reference proteome</keyword>
<dbReference type="PANTHER" id="PTHR31672:SF7">
    <property type="entry name" value="F-BOX DOMAIN-CONTAINING PROTEIN"/>
    <property type="match status" value="1"/>
</dbReference>
<dbReference type="FunCoup" id="A0A1U8AHW3">
    <property type="interactions" value="367"/>
</dbReference>
<dbReference type="FunFam" id="1.20.1280.50:FF:000008">
    <property type="entry name" value="F-box only protein 6"/>
    <property type="match status" value="1"/>
</dbReference>
<feature type="domain" description="F-box" evidence="3">
    <location>
        <begin position="61"/>
        <end position="107"/>
    </location>
</feature>
<dbReference type="InterPro" id="IPR015915">
    <property type="entry name" value="Kelch-typ_b-propeller"/>
</dbReference>
<dbReference type="Proteomes" id="UP000189703">
    <property type="component" value="Unplaced"/>
</dbReference>
<keyword evidence="2" id="KW-0472">Membrane</keyword>
<dbReference type="GeneID" id="104600455"/>
<evidence type="ECO:0000256" key="2">
    <source>
        <dbReference type="SAM" id="Phobius"/>
    </source>
</evidence>
<dbReference type="InterPro" id="IPR005174">
    <property type="entry name" value="KIB1-4_b-propeller"/>
</dbReference>
<dbReference type="eggNOG" id="ENOG502QYAK">
    <property type="taxonomic scope" value="Eukaryota"/>
</dbReference>
<keyword evidence="1" id="KW-0677">Repeat</keyword>
<dbReference type="InParanoid" id="A0A1U8AHW3"/>
<dbReference type="Gene3D" id="1.20.1280.50">
    <property type="match status" value="1"/>
</dbReference>
<sequence>MSKQQKETKKKSLFVRFVTVTSVFHIFFLIYSQFMERDQGWASKKTRKRKLPEEEDRGMLDLSFDELNQDLLEKVLAWLPTSSFCRLRSVCKRWSCVAESATFLLACSQIPSRDPWFFMVDPNLDQSIVFDTAEKNWKNLNHSLHLQQNPGHNSIPVAASGGLICFRTVSGEFVVCNPVTGAYRELPPVCTTNQSQTLDAIAMVSSANRSSYKLVLVCGDLPNLSAKVYDSGTNQWEEEITLIRNTNRNSLESESSGDETLYFLSKAGDVVATNMQRSPSKQYSSVITVKDGEEIIYFLSSTGTVVACNLAKKCFSEYPRLLPLYFEYSIDVIECRGEMLLVVLSELLESASLRVWRFSEENRLWHQIAVMPPAMSHEFYGGKADINCVGYGDQILICVNSTGTEFGSCFLCDLVTNGWIELPKCFVNGKPREFMSAFSFEPRIEACV</sequence>
<dbReference type="SUPFAM" id="SSF81383">
    <property type="entry name" value="F-box domain"/>
    <property type="match status" value="1"/>
</dbReference>
<gene>
    <name evidence="5" type="primary">LOC104600455</name>
</gene>